<evidence type="ECO:0000313" key="3">
    <source>
        <dbReference type="Proteomes" id="UP000664169"/>
    </source>
</evidence>
<dbReference type="Pfam" id="PF02353">
    <property type="entry name" value="CMAS"/>
    <property type="match status" value="1"/>
</dbReference>
<dbReference type="Proteomes" id="UP000664169">
    <property type="component" value="Unassembled WGS sequence"/>
</dbReference>
<dbReference type="CDD" id="cd02440">
    <property type="entry name" value="AdoMet_MTases"/>
    <property type="match status" value="1"/>
</dbReference>
<accession>A0A8H3IN68</accession>
<dbReference type="PANTHER" id="PTHR43832:SF1">
    <property type="entry name" value="S-ADENOSYL-L-METHIONINE-DEPENDENT METHYLTRANSFERASES SUPERFAMILY PROTEIN"/>
    <property type="match status" value="1"/>
</dbReference>
<dbReference type="Gene3D" id="3.40.50.150">
    <property type="entry name" value="Vaccinia Virus protein VP39"/>
    <property type="match status" value="1"/>
</dbReference>
<sequence>MTTKLEYVRALRSRPIAIHTDAANDQHYEVGTGVLQACLGPRMKYSCCLYNKGYETLGQAEVDMLDLYVRRAGLEDGMKILDLGCGWGSGALYFAELFPRSQITAFSNSRTQKIYIDGQAKEKGLTNLNVITGDAAEYEWEPDSFDRVVSIEMFEHMKNYELLMAKVARALKKGGKLFVHIFAHVSTPYDFEEGWMTKYFFTGGTMPSADLLLYFQKDLKLQEQWWVNGKHYAKTCEDWLAQMNGNKKAIWPHLEETYGKSDTATWFHRWQIFYMACAELFAFDGGDTWGVCHYLFEKP</sequence>
<evidence type="ECO:0000256" key="1">
    <source>
        <dbReference type="ARBA" id="ARBA00010815"/>
    </source>
</evidence>
<dbReference type="AlphaFoldDB" id="A0A8H3IN68"/>
<proteinExistence type="inferred from homology"/>
<dbReference type="PANTHER" id="PTHR43832">
    <property type="match status" value="1"/>
</dbReference>
<keyword evidence="3" id="KW-1185">Reference proteome</keyword>
<name>A0A8H3IN68_9LECA</name>
<dbReference type="EMBL" id="CAJPDQ010000023">
    <property type="protein sequence ID" value="CAF9925238.1"/>
    <property type="molecule type" value="Genomic_DNA"/>
</dbReference>
<protein>
    <submittedName>
        <fullName evidence="2">Uncharacterized protein</fullName>
    </submittedName>
</protein>
<dbReference type="FunFam" id="3.40.50.150:FF:000554">
    <property type="entry name" value="Cation-transporting ATPase"/>
    <property type="match status" value="1"/>
</dbReference>
<comment type="similarity">
    <text evidence="1">Belongs to the CFA/CMAS family.</text>
</comment>
<reference evidence="2" key="1">
    <citation type="submission" date="2021-03" db="EMBL/GenBank/DDBJ databases">
        <authorList>
            <person name="Tagirdzhanova G."/>
        </authorList>
    </citation>
    <scope>NUCLEOTIDE SEQUENCE</scope>
</reference>
<dbReference type="SUPFAM" id="SSF53335">
    <property type="entry name" value="S-adenosyl-L-methionine-dependent methyltransferases"/>
    <property type="match status" value="1"/>
</dbReference>
<organism evidence="2 3">
    <name type="scientific">Gomphillus americanus</name>
    <dbReference type="NCBI Taxonomy" id="1940652"/>
    <lineage>
        <taxon>Eukaryota</taxon>
        <taxon>Fungi</taxon>
        <taxon>Dikarya</taxon>
        <taxon>Ascomycota</taxon>
        <taxon>Pezizomycotina</taxon>
        <taxon>Lecanoromycetes</taxon>
        <taxon>OSLEUM clade</taxon>
        <taxon>Ostropomycetidae</taxon>
        <taxon>Ostropales</taxon>
        <taxon>Graphidaceae</taxon>
        <taxon>Gomphilloideae</taxon>
        <taxon>Gomphillus</taxon>
    </lineage>
</organism>
<dbReference type="InterPro" id="IPR029063">
    <property type="entry name" value="SAM-dependent_MTases_sf"/>
</dbReference>
<gene>
    <name evidence="2" type="ORF">GOMPHAMPRED_003836</name>
</gene>
<comment type="caution">
    <text evidence="2">The sequence shown here is derived from an EMBL/GenBank/DDBJ whole genome shotgun (WGS) entry which is preliminary data.</text>
</comment>
<dbReference type="OrthoDB" id="506498at2759"/>
<evidence type="ECO:0000313" key="2">
    <source>
        <dbReference type="EMBL" id="CAF9925238.1"/>
    </source>
</evidence>